<protein>
    <submittedName>
        <fullName evidence="1">Uncharacterized protein</fullName>
    </submittedName>
</protein>
<dbReference type="EMBL" id="JYDI01000112">
    <property type="protein sequence ID" value="KRY52052.1"/>
    <property type="molecule type" value="Genomic_DNA"/>
</dbReference>
<dbReference type="Proteomes" id="UP000054653">
    <property type="component" value="Unassembled WGS sequence"/>
</dbReference>
<keyword evidence="2" id="KW-1185">Reference proteome</keyword>
<gene>
    <name evidence="1" type="ORF">T03_2733</name>
</gene>
<organism evidence="1 2">
    <name type="scientific">Trichinella britovi</name>
    <name type="common">Parasitic roundworm</name>
    <dbReference type="NCBI Taxonomy" id="45882"/>
    <lineage>
        <taxon>Eukaryota</taxon>
        <taxon>Metazoa</taxon>
        <taxon>Ecdysozoa</taxon>
        <taxon>Nematoda</taxon>
        <taxon>Enoplea</taxon>
        <taxon>Dorylaimia</taxon>
        <taxon>Trichinellida</taxon>
        <taxon>Trichinellidae</taxon>
        <taxon>Trichinella</taxon>
    </lineage>
</organism>
<evidence type="ECO:0000313" key="1">
    <source>
        <dbReference type="EMBL" id="KRY52052.1"/>
    </source>
</evidence>
<sequence>MHQQALRLKYVLCFFVRPTDNNINIEKLHLQNEKPINLLHCHLKQAQAPINQVRETLMRINLAKAKVEKSERMQASLKKFRNFKINNFDAKISSIGKAQ</sequence>
<comment type="caution">
    <text evidence="1">The sequence shown here is derived from an EMBL/GenBank/DDBJ whole genome shotgun (WGS) entry which is preliminary data.</text>
</comment>
<dbReference type="AlphaFoldDB" id="A0A0V1CRZ6"/>
<proteinExistence type="predicted"/>
<evidence type="ECO:0000313" key="2">
    <source>
        <dbReference type="Proteomes" id="UP000054653"/>
    </source>
</evidence>
<accession>A0A0V1CRZ6</accession>
<reference evidence="1 2" key="1">
    <citation type="submission" date="2015-01" db="EMBL/GenBank/DDBJ databases">
        <title>Evolution of Trichinella species and genotypes.</title>
        <authorList>
            <person name="Korhonen P.K."/>
            <person name="Edoardo P."/>
            <person name="Giuseppe L.R."/>
            <person name="Gasser R.B."/>
        </authorList>
    </citation>
    <scope>NUCLEOTIDE SEQUENCE [LARGE SCALE GENOMIC DNA]</scope>
    <source>
        <strain evidence="1">ISS120</strain>
    </source>
</reference>
<name>A0A0V1CRZ6_TRIBR</name>